<dbReference type="OrthoDB" id="9807687at2"/>
<dbReference type="SUPFAM" id="SSF52266">
    <property type="entry name" value="SGNH hydrolase"/>
    <property type="match status" value="1"/>
</dbReference>
<feature type="compositionally biased region" description="Low complexity" evidence="1">
    <location>
        <begin position="623"/>
        <end position="643"/>
    </location>
</feature>
<dbReference type="AlphaFoldDB" id="A0A3S0JHH5"/>
<comment type="caution">
    <text evidence="3">The sequence shown here is derived from an EMBL/GenBank/DDBJ whole genome shotgun (WGS) entry which is preliminary data.</text>
</comment>
<feature type="compositionally biased region" description="Basic residues" evidence="1">
    <location>
        <begin position="481"/>
        <end position="497"/>
    </location>
</feature>
<name>A0A3S0JHH5_9BACT</name>
<feature type="compositionally biased region" description="Low complexity" evidence="1">
    <location>
        <begin position="464"/>
        <end position="477"/>
    </location>
</feature>
<dbReference type="EMBL" id="RXOF01000005">
    <property type="protein sequence ID" value="RTQ50089.1"/>
    <property type="molecule type" value="Genomic_DNA"/>
</dbReference>
<feature type="compositionally biased region" description="Low complexity" evidence="1">
    <location>
        <begin position="505"/>
        <end position="534"/>
    </location>
</feature>
<proteinExistence type="predicted"/>
<reference evidence="3 4" key="1">
    <citation type="submission" date="2018-12" db="EMBL/GenBank/DDBJ databases">
        <title>Hymenobacter gummosus sp. nov., isolated from a spring.</title>
        <authorList>
            <person name="Nie L."/>
        </authorList>
    </citation>
    <scope>NUCLEOTIDE SEQUENCE [LARGE SCALE GENOMIC DNA]</scope>
    <source>
        <strain evidence="3 4">KCTC 52166</strain>
    </source>
</reference>
<dbReference type="Pfam" id="PF08885">
    <property type="entry name" value="GSCFA"/>
    <property type="match status" value="1"/>
</dbReference>
<keyword evidence="4" id="KW-1185">Reference proteome</keyword>
<feature type="region of interest" description="Disordered" evidence="1">
    <location>
        <begin position="451"/>
        <end position="797"/>
    </location>
</feature>
<gene>
    <name evidence="3" type="ORF">EJV47_10645</name>
</gene>
<feature type="compositionally biased region" description="Basic residues" evidence="1">
    <location>
        <begin position="738"/>
        <end position="748"/>
    </location>
</feature>
<organism evidence="3 4">
    <name type="scientific">Hymenobacter gummosus</name>
    <dbReference type="NCBI Taxonomy" id="1776032"/>
    <lineage>
        <taxon>Bacteria</taxon>
        <taxon>Pseudomonadati</taxon>
        <taxon>Bacteroidota</taxon>
        <taxon>Cytophagia</taxon>
        <taxon>Cytophagales</taxon>
        <taxon>Hymenobacteraceae</taxon>
        <taxon>Hymenobacter</taxon>
    </lineage>
</organism>
<dbReference type="Proteomes" id="UP000282184">
    <property type="component" value="Unassembled WGS sequence"/>
</dbReference>
<sequence length="797" mass="86600">MLLKSPASRQGFFCRISLSLRRRKRVRCLPVTFPYGAAGFGPRRRRIWLSSRRWAGEAFRLPPPGLFLLMFRTELSLRPAAQLLNQSARVLTIGSCFSDVIGERLAGHKVRTLVNPFGTVFNPLAAARLLRAVAGEDTDWQQHLVEARGRWQSYDLHASVGADSPPALLERIEQTVRETAEFARRADVLVWTLGTAYGYRLRDTGEVVNNCHKVPADRFEKELLTAEEIVSAVTEAYALLRQQNPKLRLVLTVSPVRHLKDTLPLNAVSKSVLRVACHYLSELLPGASYFPAYELLLDDLRDYRFYGADMLHPSDVAEQYVWEKFTGVYFDAGFKQFVQEWEGIQRALQHRPLHEGAPEHREFLEQTRQRLQRLLSRNIDVRLELLDVQDRLDALPVPAPSAQPEDVDDGEERIDVGYEDAVITPAVPKPLPEATPAPKVTEPTWEEILSADEPEEEDDETEEPTTANEAGAALPGEPGAGKRRKRKRGGRKHKKKNRPTEEEVAAAGVEAPNAVSSAAATAGPTATEGAAEAPLVDAGLPAPMKAEAPVAEPTESGEPAELVVPTEPALPPVEQPAAEEPLPTAAKKRNRPKRKKPALYAEQPTAPTEKLPAHSPTPEPEVAEVATEQPETTPEEVLVTVPVMEDLAPAPAPAEAVTPATEPVAADKPQAPSRRSRAPRKASKPGSTLDAAAEAPRLPETPALPVLPPVEQPALVSAPATPAVIEPATPEPAAAPAPKRRAASRRKPAATAKAAAPAPTPEPAPVEPPASAAEPTPAAPKRRSRPPRRKPDEPAAS</sequence>
<feature type="compositionally biased region" description="Low complexity" evidence="1">
    <location>
        <begin position="653"/>
        <end position="673"/>
    </location>
</feature>
<feature type="compositionally biased region" description="Acidic residues" evidence="1">
    <location>
        <begin position="451"/>
        <end position="463"/>
    </location>
</feature>
<evidence type="ECO:0000256" key="1">
    <source>
        <dbReference type="SAM" id="MobiDB-lite"/>
    </source>
</evidence>
<feature type="compositionally biased region" description="Basic residues" evidence="1">
    <location>
        <begin position="674"/>
        <end position="683"/>
    </location>
</feature>
<dbReference type="InterPro" id="IPR014982">
    <property type="entry name" value="GSCFA"/>
</dbReference>
<accession>A0A3S0JHH5</accession>
<feature type="compositionally biased region" description="Basic residues" evidence="1">
    <location>
        <begin position="586"/>
        <end position="597"/>
    </location>
</feature>
<feature type="domain" description="GSCFA" evidence="2">
    <location>
        <begin position="89"/>
        <end position="325"/>
    </location>
</feature>
<evidence type="ECO:0000313" key="4">
    <source>
        <dbReference type="Proteomes" id="UP000282184"/>
    </source>
</evidence>
<feature type="compositionally biased region" description="Low complexity" evidence="1">
    <location>
        <begin position="718"/>
        <end position="728"/>
    </location>
</feature>
<feature type="compositionally biased region" description="Pro residues" evidence="1">
    <location>
        <begin position="758"/>
        <end position="768"/>
    </location>
</feature>
<evidence type="ECO:0000313" key="3">
    <source>
        <dbReference type="EMBL" id="RTQ50089.1"/>
    </source>
</evidence>
<evidence type="ECO:0000259" key="2">
    <source>
        <dbReference type="Pfam" id="PF08885"/>
    </source>
</evidence>
<protein>
    <recommendedName>
        <fullName evidence="2">GSCFA domain-containing protein</fullName>
    </recommendedName>
</protein>